<feature type="domain" description="N-acetyltransferase" evidence="1">
    <location>
        <begin position="13"/>
        <end position="161"/>
    </location>
</feature>
<dbReference type="Proteomes" id="UP000823928">
    <property type="component" value="Unassembled WGS sequence"/>
</dbReference>
<dbReference type="CDD" id="cd04301">
    <property type="entry name" value="NAT_SF"/>
    <property type="match status" value="1"/>
</dbReference>
<dbReference type="AlphaFoldDB" id="A0A9D1F207"/>
<dbReference type="Pfam" id="PF00583">
    <property type="entry name" value="Acetyltransf_1"/>
    <property type="match status" value="1"/>
</dbReference>
<sequence length="164" mass="18964">MAIELVAAYDFPKEVRVLFTEYTTMLTNSDPTFKKYLDIQNYNDELDNLSNKYGLPDGRLYLAYYNGALAGCIGLKKIDEAKCEMKRLYVRPAYRKQHIATVLVRQIISDAKSIGYKFMFLDTLPFLQGAINMYKKIGFKEISSYNNSPMETSIFMRLDLSEEL</sequence>
<dbReference type="InterPro" id="IPR000182">
    <property type="entry name" value="GNAT_dom"/>
</dbReference>
<dbReference type="PANTHER" id="PTHR43305">
    <property type="entry name" value="FAMILY N-ACETYLTRANSFERASE, PUTATIVE (AFU_ORTHOLOGUE AFUA_2G01380)-RELATED"/>
    <property type="match status" value="1"/>
</dbReference>
<dbReference type="InterPro" id="IPR016181">
    <property type="entry name" value="Acyl_CoA_acyltransferase"/>
</dbReference>
<organism evidence="2 3">
    <name type="scientific">Candidatus Scatousia excrementigallinarum</name>
    <dbReference type="NCBI Taxonomy" id="2840935"/>
    <lineage>
        <taxon>Bacteria</taxon>
        <taxon>Candidatus Scatousia</taxon>
    </lineage>
</organism>
<dbReference type="Gene3D" id="3.40.630.30">
    <property type="match status" value="1"/>
</dbReference>
<accession>A0A9D1F207</accession>
<dbReference type="GO" id="GO:0016747">
    <property type="term" value="F:acyltransferase activity, transferring groups other than amino-acyl groups"/>
    <property type="evidence" value="ECO:0007669"/>
    <property type="project" value="InterPro"/>
</dbReference>
<evidence type="ECO:0000313" key="2">
    <source>
        <dbReference type="EMBL" id="HIS37527.1"/>
    </source>
</evidence>
<name>A0A9D1F207_9BACT</name>
<dbReference type="InterPro" id="IPR052777">
    <property type="entry name" value="Acetyltransferase_Enz"/>
</dbReference>
<protein>
    <submittedName>
        <fullName evidence="2">GNAT family N-acetyltransferase</fullName>
    </submittedName>
</protein>
<dbReference type="SUPFAM" id="SSF55729">
    <property type="entry name" value="Acyl-CoA N-acyltransferases (Nat)"/>
    <property type="match status" value="1"/>
</dbReference>
<evidence type="ECO:0000259" key="1">
    <source>
        <dbReference type="PROSITE" id="PS51186"/>
    </source>
</evidence>
<dbReference type="PROSITE" id="PS51186">
    <property type="entry name" value="GNAT"/>
    <property type="match status" value="1"/>
</dbReference>
<reference evidence="2" key="2">
    <citation type="journal article" date="2021" name="PeerJ">
        <title>Extensive microbial diversity within the chicken gut microbiome revealed by metagenomics and culture.</title>
        <authorList>
            <person name="Gilroy R."/>
            <person name="Ravi A."/>
            <person name="Getino M."/>
            <person name="Pursley I."/>
            <person name="Horton D.L."/>
            <person name="Alikhan N.F."/>
            <person name="Baker D."/>
            <person name="Gharbi K."/>
            <person name="Hall N."/>
            <person name="Watson M."/>
            <person name="Adriaenssens E.M."/>
            <person name="Foster-Nyarko E."/>
            <person name="Jarju S."/>
            <person name="Secka A."/>
            <person name="Antonio M."/>
            <person name="Oren A."/>
            <person name="Chaudhuri R.R."/>
            <person name="La Ragione R."/>
            <person name="Hildebrand F."/>
            <person name="Pallen M.J."/>
        </authorList>
    </citation>
    <scope>NUCLEOTIDE SEQUENCE</scope>
    <source>
        <strain evidence="2">6276</strain>
    </source>
</reference>
<dbReference type="EMBL" id="DVIU01000268">
    <property type="protein sequence ID" value="HIS37527.1"/>
    <property type="molecule type" value="Genomic_DNA"/>
</dbReference>
<gene>
    <name evidence="2" type="ORF">IAC10_13055</name>
</gene>
<dbReference type="PANTHER" id="PTHR43305:SF1">
    <property type="entry name" value="FAMILY N-ACETYLTRANSFERASE, PUTATIVE (AFU_ORTHOLOGUE AFUA_2G01380)-RELATED"/>
    <property type="match status" value="1"/>
</dbReference>
<comment type="caution">
    <text evidence="2">The sequence shown here is derived from an EMBL/GenBank/DDBJ whole genome shotgun (WGS) entry which is preliminary data.</text>
</comment>
<reference evidence="2" key="1">
    <citation type="submission" date="2020-10" db="EMBL/GenBank/DDBJ databases">
        <authorList>
            <person name="Gilroy R."/>
        </authorList>
    </citation>
    <scope>NUCLEOTIDE SEQUENCE</scope>
    <source>
        <strain evidence="2">6276</strain>
    </source>
</reference>
<proteinExistence type="predicted"/>
<evidence type="ECO:0000313" key="3">
    <source>
        <dbReference type="Proteomes" id="UP000823928"/>
    </source>
</evidence>